<reference evidence="1 2" key="1">
    <citation type="submission" date="2013-02" db="EMBL/GenBank/DDBJ databases">
        <authorList>
            <person name="Harkins D.M."/>
            <person name="Durkin A.S."/>
            <person name="Brinkac L.M."/>
            <person name="Haft D.H."/>
            <person name="Selengut J.D."/>
            <person name="Sanka R."/>
            <person name="DePew J."/>
            <person name="Purushe J."/>
            <person name="Tulsiani S.M."/>
            <person name="Graham G.C."/>
            <person name="Burns M.-A."/>
            <person name="Dohnt M.F."/>
            <person name="Smythe L.D."/>
            <person name="McKay D.B."/>
            <person name="Craig S.B."/>
            <person name="Vinetz J.M."/>
            <person name="Sutton G.G."/>
            <person name="Nierman W.C."/>
            <person name="Fouts D.E."/>
        </authorList>
    </citation>
    <scope>NUCLEOTIDE SEQUENCE [LARGE SCALE GENOMIC DNA]</scope>
    <source>
        <strain evidence="1 2">LT2050</strain>
    </source>
</reference>
<comment type="caution">
    <text evidence="1">The sequence shown here is derived from an EMBL/GenBank/DDBJ whole genome shotgun (WGS) entry which is preliminary data.</text>
</comment>
<dbReference type="AlphaFoldDB" id="M3IN66"/>
<sequence>MDFLEKPLSIEKVLQAIDDLVKSDQKNSASDIKLEYDEILGNSPPFKK</sequence>
<evidence type="ECO:0000313" key="1">
    <source>
        <dbReference type="EMBL" id="EMG22633.1"/>
    </source>
</evidence>
<gene>
    <name evidence="1" type="ORF">LEP1GSC150_3663</name>
</gene>
<proteinExistence type="predicted"/>
<organism evidence="1 2">
    <name type="scientific">Leptospira interrogans serovar Copenhageni str. LT2050</name>
    <dbReference type="NCBI Taxonomy" id="1001598"/>
    <lineage>
        <taxon>Bacteria</taxon>
        <taxon>Pseudomonadati</taxon>
        <taxon>Spirochaetota</taxon>
        <taxon>Spirochaetia</taxon>
        <taxon>Leptospirales</taxon>
        <taxon>Leptospiraceae</taxon>
        <taxon>Leptospira</taxon>
    </lineage>
</organism>
<dbReference type="EMBL" id="AFMD02000184">
    <property type="protein sequence ID" value="EMG22633.1"/>
    <property type="molecule type" value="Genomic_DNA"/>
</dbReference>
<accession>M3IN66</accession>
<dbReference type="Proteomes" id="UP000011778">
    <property type="component" value="Unassembled WGS sequence"/>
</dbReference>
<evidence type="ECO:0000313" key="2">
    <source>
        <dbReference type="Proteomes" id="UP000011778"/>
    </source>
</evidence>
<protein>
    <submittedName>
        <fullName evidence="1">Uncharacterized protein</fullName>
    </submittedName>
</protein>
<name>M3IN66_LEPIT</name>